<dbReference type="EMBL" id="CADCTN010000075">
    <property type="protein sequence ID" value="CAA9232457.1"/>
    <property type="molecule type" value="Genomic_DNA"/>
</dbReference>
<sequence>GQLKGGLVLGLEDTGSRMSRLGKSELSYGEYLPVREVLARIEAVEETQVREVAADLFRQDTCLAVVGPYRESDLDRL</sequence>
<proteinExistence type="predicted"/>
<dbReference type="GO" id="GO:0046872">
    <property type="term" value="F:metal ion binding"/>
    <property type="evidence" value="ECO:0007669"/>
    <property type="project" value="InterPro"/>
</dbReference>
<dbReference type="AlphaFoldDB" id="A0A6J4HTR6"/>
<protein>
    <submittedName>
        <fullName evidence="1">FIG007959: peptidase, M16 family</fullName>
    </submittedName>
</protein>
<reference evidence="1" key="1">
    <citation type="submission" date="2020-02" db="EMBL/GenBank/DDBJ databases">
        <authorList>
            <person name="Meier V. D."/>
        </authorList>
    </citation>
    <scope>NUCLEOTIDE SEQUENCE</scope>
    <source>
        <strain evidence="1">AVDCRST_MAG52</strain>
    </source>
</reference>
<dbReference type="InterPro" id="IPR011249">
    <property type="entry name" value="Metalloenz_LuxS/M16"/>
</dbReference>
<accession>A0A6J4HTR6</accession>
<evidence type="ECO:0000313" key="1">
    <source>
        <dbReference type="EMBL" id="CAA9232457.1"/>
    </source>
</evidence>
<name>A0A6J4HTR6_9ACTN</name>
<dbReference type="Gene3D" id="3.30.830.10">
    <property type="entry name" value="Metalloenzyme, LuxS/M16 peptidase-like"/>
    <property type="match status" value="1"/>
</dbReference>
<dbReference type="SUPFAM" id="SSF63411">
    <property type="entry name" value="LuxS/MPP-like metallohydrolase"/>
    <property type="match status" value="1"/>
</dbReference>
<feature type="non-terminal residue" evidence="1">
    <location>
        <position position="1"/>
    </location>
</feature>
<gene>
    <name evidence="1" type="ORF">AVDCRST_MAG52-1178</name>
</gene>
<organism evidence="1">
    <name type="scientific">uncultured Blastococcus sp</name>
    <dbReference type="NCBI Taxonomy" id="217144"/>
    <lineage>
        <taxon>Bacteria</taxon>
        <taxon>Bacillati</taxon>
        <taxon>Actinomycetota</taxon>
        <taxon>Actinomycetes</taxon>
        <taxon>Geodermatophilales</taxon>
        <taxon>Geodermatophilaceae</taxon>
        <taxon>Blastococcus</taxon>
        <taxon>environmental samples</taxon>
    </lineage>
</organism>